<dbReference type="InterPro" id="IPR036052">
    <property type="entry name" value="TrpB-like_PALP_sf"/>
</dbReference>
<evidence type="ECO:0000256" key="3">
    <source>
        <dbReference type="ARBA" id="ARBA00023239"/>
    </source>
</evidence>
<comment type="caution">
    <text evidence="5">The sequence shown here is derived from an EMBL/GenBank/DDBJ whole genome shotgun (WGS) entry which is preliminary data.</text>
</comment>
<dbReference type="InterPro" id="IPR050147">
    <property type="entry name" value="Ser/Thr_Dehydratase"/>
</dbReference>
<dbReference type="CDD" id="cd01563">
    <property type="entry name" value="Thr-synth_1"/>
    <property type="match status" value="1"/>
</dbReference>
<dbReference type="PANTHER" id="PTHR48078:SF6">
    <property type="entry name" value="L-THREONINE DEHYDRATASE CATABOLIC TDCB"/>
    <property type="match status" value="1"/>
</dbReference>
<evidence type="ECO:0000259" key="4">
    <source>
        <dbReference type="Pfam" id="PF00291"/>
    </source>
</evidence>
<dbReference type="Proteomes" id="UP000603200">
    <property type="component" value="Unassembled WGS sequence"/>
</dbReference>
<evidence type="ECO:0000313" key="5">
    <source>
        <dbReference type="EMBL" id="GIE25513.1"/>
    </source>
</evidence>
<dbReference type="PROSITE" id="PS00165">
    <property type="entry name" value="DEHYDRATASE_SER_THR"/>
    <property type="match status" value="1"/>
</dbReference>
<evidence type="ECO:0000313" key="6">
    <source>
        <dbReference type="Proteomes" id="UP000603200"/>
    </source>
</evidence>
<proteinExistence type="predicted"/>
<evidence type="ECO:0000256" key="1">
    <source>
        <dbReference type="ARBA" id="ARBA00001933"/>
    </source>
</evidence>
<accession>A0ABQ4A3W2</accession>
<dbReference type="EMBL" id="BOMN01000122">
    <property type="protein sequence ID" value="GIE25513.1"/>
    <property type="molecule type" value="Genomic_DNA"/>
</dbReference>
<sequence length="364" mass="37432">MRLSCASCGRTYALSDLVWRCADCHGVLDLTGFTPVMPPPGELALRRPSLWRYAEALPIAEPPEITLGEGLSPLVSAPGRPGVQLKVDYLMPTGSFKDRGAVLLVALAASLGVTRLLADSSGNAGTAVAAYAARAGIGCDVYVPESTSAGKVAQLRAYGAEVCEIPGSREDTAEAAARAADVPGIFYASHVYHPFFLQGTKTYVLELWEQSGGRLPETLVLPVGNGTLVLGAYLGCVELLAQGLIDRLPRIVAVQAAGCAPLATAFTDGLSGPADITPSGTVAEGIAIARPARGAQILSAVRETGGSIVTVTDDQVHSAHTELARAGLYVEPTSAVCWAAITSSGLENAVAPLCGSGLKSKPPA</sequence>
<organism evidence="5 6">
    <name type="scientific">Winogradskya humida</name>
    <dbReference type="NCBI Taxonomy" id="113566"/>
    <lineage>
        <taxon>Bacteria</taxon>
        <taxon>Bacillati</taxon>
        <taxon>Actinomycetota</taxon>
        <taxon>Actinomycetes</taxon>
        <taxon>Micromonosporales</taxon>
        <taxon>Micromonosporaceae</taxon>
        <taxon>Winogradskya</taxon>
    </lineage>
</organism>
<evidence type="ECO:0000256" key="2">
    <source>
        <dbReference type="ARBA" id="ARBA00022898"/>
    </source>
</evidence>
<dbReference type="RefSeq" id="WP_203842454.1">
    <property type="nucleotide sequence ID" value="NZ_BAAATV010000023.1"/>
</dbReference>
<dbReference type="InterPro" id="IPR000634">
    <property type="entry name" value="Ser/Thr_deHydtase_PyrdxlP-BS"/>
</dbReference>
<comment type="cofactor">
    <cofactor evidence="1">
        <name>pyridoxal 5'-phosphate</name>
        <dbReference type="ChEBI" id="CHEBI:597326"/>
    </cofactor>
</comment>
<gene>
    <name evidence="5" type="primary">thrC_2</name>
    <name evidence="5" type="ORF">Ahu01nite_086150</name>
</gene>
<name>A0ABQ4A3W2_9ACTN</name>
<dbReference type="InterPro" id="IPR001926">
    <property type="entry name" value="TrpB-like_PALP"/>
</dbReference>
<keyword evidence="3" id="KW-0456">Lyase</keyword>
<reference evidence="5 6" key="1">
    <citation type="submission" date="2021-01" db="EMBL/GenBank/DDBJ databases">
        <title>Whole genome shotgun sequence of Actinoplanes humidus NBRC 14915.</title>
        <authorList>
            <person name="Komaki H."/>
            <person name="Tamura T."/>
        </authorList>
    </citation>
    <scope>NUCLEOTIDE SEQUENCE [LARGE SCALE GENOMIC DNA]</scope>
    <source>
        <strain evidence="5 6">NBRC 14915</strain>
    </source>
</reference>
<dbReference type="SUPFAM" id="SSF53686">
    <property type="entry name" value="Tryptophan synthase beta subunit-like PLP-dependent enzymes"/>
    <property type="match status" value="1"/>
</dbReference>
<keyword evidence="6" id="KW-1185">Reference proteome</keyword>
<protein>
    <submittedName>
        <fullName evidence="5">Threonine synthase</fullName>
    </submittedName>
</protein>
<dbReference type="PANTHER" id="PTHR48078">
    <property type="entry name" value="THREONINE DEHYDRATASE, MITOCHONDRIAL-RELATED"/>
    <property type="match status" value="1"/>
</dbReference>
<dbReference type="Gene3D" id="3.40.50.1100">
    <property type="match status" value="2"/>
</dbReference>
<keyword evidence="2" id="KW-0663">Pyridoxal phosphate</keyword>
<dbReference type="Pfam" id="PF00291">
    <property type="entry name" value="PALP"/>
    <property type="match status" value="1"/>
</dbReference>
<feature type="domain" description="Tryptophan synthase beta chain-like PALP" evidence="4">
    <location>
        <begin position="65"/>
        <end position="341"/>
    </location>
</feature>